<dbReference type="PROSITE" id="PS50865">
    <property type="entry name" value="ZF_MYND_2"/>
    <property type="match status" value="1"/>
</dbReference>
<dbReference type="STRING" id="106004.A0A1Y2FZT7"/>
<feature type="domain" description="MYND-type" evidence="6">
    <location>
        <begin position="7"/>
        <end position="44"/>
    </location>
</feature>
<evidence type="ECO:0000256" key="5">
    <source>
        <dbReference type="SAM" id="MobiDB-lite"/>
    </source>
</evidence>
<dbReference type="GO" id="GO:0008270">
    <property type="term" value="F:zinc ion binding"/>
    <property type="evidence" value="ECO:0007669"/>
    <property type="project" value="UniProtKB-KW"/>
</dbReference>
<proteinExistence type="predicted"/>
<sequence>MSPEPLCFVCSSPAATRCSRCKDCFYCSSSCQTKDWICGHKMNCIKPEDRAPPRPATSKNKEQEEEKENGDEESIWQIAGPLNRNGFRQEALTDAQHFAAQFYSSVLSSGNVDRLDGMDIGPDGVSSFSLEALRYTDSNSKRLDTVFAIARLYWRGTVASLNAQGQEQLRARLRLCLPYGEFKGFTGEEVKEPSKVSNKTLDALFGMLPPHIMGLVDDKVVKLWSQLAVIKMKVQGASGGSGRMR</sequence>
<keyword evidence="2 4" id="KW-0863">Zinc-finger</keyword>
<evidence type="ECO:0000256" key="2">
    <source>
        <dbReference type="ARBA" id="ARBA00022771"/>
    </source>
</evidence>
<evidence type="ECO:0000259" key="6">
    <source>
        <dbReference type="PROSITE" id="PS50865"/>
    </source>
</evidence>
<protein>
    <recommendedName>
        <fullName evidence="6">MYND-type domain-containing protein</fullName>
    </recommendedName>
</protein>
<dbReference type="InParanoid" id="A0A1Y2FZT7"/>
<dbReference type="InterPro" id="IPR002893">
    <property type="entry name" value="Znf_MYND"/>
</dbReference>
<keyword evidence="1" id="KW-0479">Metal-binding</keyword>
<accession>A0A1Y2FZT7</accession>
<evidence type="ECO:0000313" key="8">
    <source>
        <dbReference type="Proteomes" id="UP000193467"/>
    </source>
</evidence>
<dbReference type="PROSITE" id="PS01360">
    <property type="entry name" value="ZF_MYND_1"/>
    <property type="match status" value="1"/>
</dbReference>
<dbReference type="SUPFAM" id="SSF144232">
    <property type="entry name" value="HIT/MYND zinc finger-like"/>
    <property type="match status" value="1"/>
</dbReference>
<keyword evidence="8" id="KW-1185">Reference proteome</keyword>
<dbReference type="Proteomes" id="UP000193467">
    <property type="component" value="Unassembled WGS sequence"/>
</dbReference>
<keyword evidence="3" id="KW-0862">Zinc</keyword>
<organism evidence="7 8">
    <name type="scientific">Leucosporidium creatinivorum</name>
    <dbReference type="NCBI Taxonomy" id="106004"/>
    <lineage>
        <taxon>Eukaryota</taxon>
        <taxon>Fungi</taxon>
        <taxon>Dikarya</taxon>
        <taxon>Basidiomycota</taxon>
        <taxon>Pucciniomycotina</taxon>
        <taxon>Microbotryomycetes</taxon>
        <taxon>Leucosporidiales</taxon>
        <taxon>Leucosporidium</taxon>
    </lineage>
</organism>
<dbReference type="AlphaFoldDB" id="A0A1Y2FZT7"/>
<reference evidence="7 8" key="1">
    <citation type="submission" date="2016-07" db="EMBL/GenBank/DDBJ databases">
        <title>Pervasive Adenine N6-methylation of Active Genes in Fungi.</title>
        <authorList>
            <consortium name="DOE Joint Genome Institute"/>
            <person name="Mondo S.J."/>
            <person name="Dannebaum R.O."/>
            <person name="Kuo R.C."/>
            <person name="Labutti K."/>
            <person name="Haridas S."/>
            <person name="Kuo A."/>
            <person name="Salamov A."/>
            <person name="Ahrendt S.R."/>
            <person name="Lipzen A."/>
            <person name="Sullivan W."/>
            <person name="Andreopoulos W.B."/>
            <person name="Clum A."/>
            <person name="Lindquist E."/>
            <person name="Daum C."/>
            <person name="Ramamoorthy G.K."/>
            <person name="Gryganskyi A."/>
            <person name="Culley D."/>
            <person name="Magnuson J.K."/>
            <person name="James T.Y."/>
            <person name="O'Malley M.A."/>
            <person name="Stajich J.E."/>
            <person name="Spatafora J.W."/>
            <person name="Visel A."/>
            <person name="Grigoriev I.V."/>
        </authorList>
    </citation>
    <scope>NUCLEOTIDE SEQUENCE [LARGE SCALE GENOMIC DNA]</scope>
    <source>
        <strain evidence="7 8">62-1032</strain>
    </source>
</reference>
<feature type="region of interest" description="Disordered" evidence="5">
    <location>
        <begin position="49"/>
        <end position="73"/>
    </location>
</feature>
<dbReference type="OrthoDB" id="437457at2759"/>
<evidence type="ECO:0000256" key="3">
    <source>
        <dbReference type="ARBA" id="ARBA00022833"/>
    </source>
</evidence>
<name>A0A1Y2FZT7_9BASI</name>
<comment type="caution">
    <text evidence="7">The sequence shown here is derived from an EMBL/GenBank/DDBJ whole genome shotgun (WGS) entry which is preliminary data.</text>
</comment>
<gene>
    <name evidence="7" type="ORF">BCR35DRAFT_301239</name>
</gene>
<dbReference type="Pfam" id="PF01753">
    <property type="entry name" value="zf-MYND"/>
    <property type="match status" value="1"/>
</dbReference>
<evidence type="ECO:0000313" key="7">
    <source>
        <dbReference type="EMBL" id="ORY88878.1"/>
    </source>
</evidence>
<dbReference type="EMBL" id="MCGR01000008">
    <property type="protein sequence ID" value="ORY88878.1"/>
    <property type="molecule type" value="Genomic_DNA"/>
</dbReference>
<evidence type="ECO:0000256" key="4">
    <source>
        <dbReference type="PROSITE-ProRule" id="PRU00134"/>
    </source>
</evidence>
<evidence type="ECO:0000256" key="1">
    <source>
        <dbReference type="ARBA" id="ARBA00022723"/>
    </source>
</evidence>
<dbReference type="Gene3D" id="6.10.140.2220">
    <property type="match status" value="1"/>
</dbReference>